<feature type="transmembrane region" description="Helical" evidence="1">
    <location>
        <begin position="17"/>
        <end position="38"/>
    </location>
</feature>
<evidence type="ECO:0000313" key="2">
    <source>
        <dbReference type="EMBL" id="ACI22618.1"/>
    </source>
</evidence>
<keyword evidence="1" id="KW-1133">Transmembrane helix</keyword>
<keyword evidence="1" id="KW-0472">Membrane</keyword>
<dbReference type="AlphaFoldDB" id="B6ECI5"/>
<reference evidence="2" key="1">
    <citation type="submission" date="2008-09" db="EMBL/GenBank/DDBJ databases">
        <title>Isolation of UDP:flavanoid-3-oxy-glucosyl transferase gene involved in anthocyanin pigmentation in red banana.</title>
        <authorList>
            <person name="Rehna A."/>
            <person name="Rajmohan K."/>
            <person name="Soni K.B."/>
            <person name="Pradeep K.G.R."/>
        </authorList>
    </citation>
    <scope>NUCLEOTIDE SEQUENCE</scope>
    <source>
        <tissue evidence="2">Fruit</tissue>
    </source>
</reference>
<dbReference type="GO" id="GO:0016740">
    <property type="term" value="F:transferase activity"/>
    <property type="evidence" value="ECO:0007669"/>
    <property type="project" value="UniProtKB-KW"/>
</dbReference>
<organism evidence="2">
    <name type="scientific">Musa acuminata AAA Group</name>
    <name type="common">dessert banana</name>
    <dbReference type="NCBI Taxonomy" id="214697"/>
    <lineage>
        <taxon>Eukaryota</taxon>
        <taxon>Viridiplantae</taxon>
        <taxon>Streptophyta</taxon>
        <taxon>Embryophyta</taxon>
        <taxon>Tracheophyta</taxon>
        <taxon>Spermatophyta</taxon>
        <taxon>Magnoliopsida</taxon>
        <taxon>Liliopsida</taxon>
        <taxon>Zingiberales</taxon>
        <taxon>Musaceae</taxon>
        <taxon>Musa</taxon>
    </lineage>
</organism>
<evidence type="ECO:0000256" key="1">
    <source>
        <dbReference type="SAM" id="Phobius"/>
    </source>
</evidence>
<keyword evidence="1" id="KW-0812">Transmembrane</keyword>
<dbReference type="EMBL" id="FJ227272">
    <property type="protein sequence ID" value="ACI22618.1"/>
    <property type="molecule type" value="mRNA"/>
</dbReference>
<sequence>CILCCAFWGSVSSWRSLLPYLGGEVVLILTYFTICYIFKHALPDFCSSNNDYTPVATDLASCLVYSTGYPSILVSLKLTMLYPISAAISVRYGSEDELDPRPLPPSKMEAIGWEIRRRKA</sequence>
<feature type="non-terminal residue" evidence="2">
    <location>
        <position position="1"/>
    </location>
</feature>
<feature type="non-terminal residue" evidence="2">
    <location>
        <position position="120"/>
    </location>
</feature>
<protein>
    <submittedName>
        <fullName evidence="2">UDP:flavonoid 3-oxy-glucosyltransferase</fullName>
    </submittedName>
</protein>
<accession>B6ECI5</accession>
<gene>
    <name evidence="2" type="primary">UFGT</name>
</gene>
<keyword evidence="2" id="KW-0808">Transferase</keyword>
<name>B6ECI5_MUSAC</name>
<proteinExistence type="evidence at transcript level"/>